<dbReference type="AlphaFoldDB" id="A0AA39XVG9"/>
<evidence type="ECO:0000313" key="3">
    <source>
        <dbReference type="Proteomes" id="UP001174936"/>
    </source>
</evidence>
<evidence type="ECO:0000256" key="1">
    <source>
        <dbReference type="SAM" id="MobiDB-lite"/>
    </source>
</evidence>
<evidence type="ECO:0000313" key="2">
    <source>
        <dbReference type="EMBL" id="KAK0641013.1"/>
    </source>
</evidence>
<name>A0AA39XVG9_9PEZI</name>
<organism evidence="2 3">
    <name type="scientific">Cercophora newfieldiana</name>
    <dbReference type="NCBI Taxonomy" id="92897"/>
    <lineage>
        <taxon>Eukaryota</taxon>
        <taxon>Fungi</taxon>
        <taxon>Dikarya</taxon>
        <taxon>Ascomycota</taxon>
        <taxon>Pezizomycotina</taxon>
        <taxon>Sordariomycetes</taxon>
        <taxon>Sordariomycetidae</taxon>
        <taxon>Sordariales</taxon>
        <taxon>Lasiosphaeriaceae</taxon>
        <taxon>Cercophora</taxon>
    </lineage>
</organism>
<reference evidence="2" key="1">
    <citation type="submission" date="2023-06" db="EMBL/GenBank/DDBJ databases">
        <title>Genome-scale phylogeny and comparative genomics of the fungal order Sordariales.</title>
        <authorList>
            <consortium name="Lawrence Berkeley National Laboratory"/>
            <person name="Hensen N."/>
            <person name="Bonometti L."/>
            <person name="Westerberg I."/>
            <person name="Brannstrom I.O."/>
            <person name="Guillou S."/>
            <person name="Cros-Aarteil S."/>
            <person name="Calhoun S."/>
            <person name="Haridas S."/>
            <person name="Kuo A."/>
            <person name="Mondo S."/>
            <person name="Pangilinan J."/>
            <person name="Riley R."/>
            <person name="Labutti K."/>
            <person name="Andreopoulos B."/>
            <person name="Lipzen A."/>
            <person name="Chen C."/>
            <person name="Yanf M."/>
            <person name="Daum C."/>
            <person name="Ng V."/>
            <person name="Clum A."/>
            <person name="Steindorff A."/>
            <person name="Ohm R."/>
            <person name="Martin F."/>
            <person name="Silar P."/>
            <person name="Natvig D."/>
            <person name="Lalanne C."/>
            <person name="Gautier V."/>
            <person name="Ament-Velasquez S.L."/>
            <person name="Kruys A."/>
            <person name="Hutchinson M.I."/>
            <person name="Powell A.J."/>
            <person name="Barry K."/>
            <person name="Miller A.N."/>
            <person name="Grigoriev I.V."/>
            <person name="Debuchy R."/>
            <person name="Gladieux P."/>
            <person name="Thoren M.H."/>
            <person name="Johannesson H."/>
        </authorList>
    </citation>
    <scope>NUCLEOTIDE SEQUENCE</scope>
    <source>
        <strain evidence="2">SMH2532-1</strain>
    </source>
</reference>
<accession>A0AA39XVG9</accession>
<gene>
    <name evidence="2" type="ORF">B0T16DRAFT_206021</name>
</gene>
<feature type="compositionally biased region" description="Basic and acidic residues" evidence="1">
    <location>
        <begin position="462"/>
        <end position="472"/>
    </location>
</feature>
<keyword evidence="3" id="KW-1185">Reference proteome</keyword>
<sequence length="472" mass="53524">MGATAPATKGEKPGYLYLKFTTWYYADPAKQDAHGKALAKFFSSRLPRSLRWTWTVKPDKTMLPVAYNQERNKAFTPLELLFSASRNPRFLKRSLPADKEDPEAFDALFTAVSEVMKSKKLKAIVESEKVTMVCWSLHKRDQPCALKMSRWVLPVPEKPLSFPAERIEQVLYNLVSIRMRRGSVAHACCGGGAVLKCIESQLYAQKQAYERAMRCLDRILILERNTVRIHTGMINSIVELNVGHLEDLDTELTTLVALFEEHVGRAAPLKGKWKLVQKIKSFVKGPFTSMAIDDKGLEDLKKKVRRELSTLQRTAPILTAHIRLRNNDNKRELLRACSEAKAGPEKSEMVWKLAIAPGNLYNYQHQANQLKRVRAYYEETYNKVMAEIEALNKAVAGAYAKKGDKLFNIRGKWGRFGKKQKNPTGRCHVEEPDAEPASEKSMAGVPAVKEKHVSDSSDDESLFEKAEPKWMV</sequence>
<comment type="caution">
    <text evidence="2">The sequence shown here is derived from an EMBL/GenBank/DDBJ whole genome shotgun (WGS) entry which is preliminary data.</text>
</comment>
<dbReference type="Proteomes" id="UP001174936">
    <property type="component" value="Unassembled WGS sequence"/>
</dbReference>
<protein>
    <submittedName>
        <fullName evidence="2">Uncharacterized protein</fullName>
    </submittedName>
</protein>
<proteinExistence type="predicted"/>
<dbReference type="EMBL" id="JAULSV010000006">
    <property type="protein sequence ID" value="KAK0641013.1"/>
    <property type="molecule type" value="Genomic_DNA"/>
</dbReference>
<feature type="region of interest" description="Disordered" evidence="1">
    <location>
        <begin position="419"/>
        <end position="472"/>
    </location>
</feature>